<feature type="region of interest" description="Disordered" evidence="1">
    <location>
        <begin position="42"/>
        <end position="66"/>
    </location>
</feature>
<comment type="caution">
    <text evidence="2">The sequence shown here is derived from an EMBL/GenBank/DDBJ whole genome shotgun (WGS) entry which is preliminary data.</text>
</comment>
<keyword evidence="3" id="KW-1185">Reference proteome</keyword>
<evidence type="ECO:0000256" key="1">
    <source>
        <dbReference type="SAM" id="MobiDB-lite"/>
    </source>
</evidence>
<dbReference type="AlphaFoldDB" id="A0AAD9UGI6"/>
<evidence type="ECO:0000313" key="2">
    <source>
        <dbReference type="EMBL" id="KAK2188627.1"/>
    </source>
</evidence>
<evidence type="ECO:0000313" key="3">
    <source>
        <dbReference type="Proteomes" id="UP001209878"/>
    </source>
</evidence>
<reference evidence="2" key="1">
    <citation type="journal article" date="2023" name="Mol. Biol. Evol.">
        <title>Third-Generation Sequencing Reveals the Adaptive Role of the Epigenome in Three Deep-Sea Polychaetes.</title>
        <authorList>
            <person name="Perez M."/>
            <person name="Aroh O."/>
            <person name="Sun Y."/>
            <person name="Lan Y."/>
            <person name="Juniper S.K."/>
            <person name="Young C.R."/>
            <person name="Angers B."/>
            <person name="Qian P.Y."/>
        </authorList>
    </citation>
    <scope>NUCLEOTIDE SEQUENCE</scope>
    <source>
        <strain evidence="2">R07B-5</strain>
    </source>
</reference>
<gene>
    <name evidence="2" type="ORF">NP493_126g00022</name>
</gene>
<dbReference type="EMBL" id="JAODUO010000126">
    <property type="protein sequence ID" value="KAK2188627.1"/>
    <property type="molecule type" value="Genomic_DNA"/>
</dbReference>
<protein>
    <submittedName>
        <fullName evidence="2">Uncharacterized protein</fullName>
    </submittedName>
</protein>
<dbReference type="Proteomes" id="UP001209878">
    <property type="component" value="Unassembled WGS sequence"/>
</dbReference>
<sequence>MLTTFDVINDLVPIVGRSTLSLRTTALTVLLCVLESSETCPQPTNTTGPVSRHRNLRSGSKHDRHGKTDCRCLSLTLHFSNIFYIYSRIIFTLASVFLETVYEYIQWMSIK</sequence>
<name>A0AAD9UGI6_RIDPI</name>
<proteinExistence type="predicted"/>
<organism evidence="2 3">
    <name type="scientific">Ridgeia piscesae</name>
    <name type="common">Tubeworm</name>
    <dbReference type="NCBI Taxonomy" id="27915"/>
    <lineage>
        <taxon>Eukaryota</taxon>
        <taxon>Metazoa</taxon>
        <taxon>Spiralia</taxon>
        <taxon>Lophotrochozoa</taxon>
        <taxon>Annelida</taxon>
        <taxon>Polychaeta</taxon>
        <taxon>Sedentaria</taxon>
        <taxon>Canalipalpata</taxon>
        <taxon>Sabellida</taxon>
        <taxon>Siboglinidae</taxon>
        <taxon>Ridgeia</taxon>
    </lineage>
</organism>
<accession>A0AAD9UGI6</accession>